<organism evidence="1 2">
    <name type="scientific">Candidatus Roizmanbacteria bacterium CG_4_8_14_3_um_filter_36_10</name>
    <dbReference type="NCBI Taxonomy" id="1974834"/>
    <lineage>
        <taxon>Bacteria</taxon>
        <taxon>Candidatus Roizmaniibacteriota</taxon>
    </lineage>
</organism>
<dbReference type="EMBL" id="PFQK01000053">
    <property type="protein sequence ID" value="PJC81736.1"/>
    <property type="molecule type" value="Genomic_DNA"/>
</dbReference>
<sequence>MKNPRIKIIASLVLSYFIILLLPGFIKGEPILPTASMVRSYFSAAGNNLVAGFKKVKVSLTLNSPQPVHFDRTPTTTPSIIISSTISFVTLPPRPSMTISIIPSSVQSTITPSVIPSPFPTSIYPSVTGFIPSPTFIIPSPTFIPSPTQKQTLIPTPTIKQINYSKIIAMVNNPPQIGCYNNTTSGCPVDEFYQTPVDKGLGWSTYYGDEQATGYNVVADVIHNNKGISIDQAKQFISDHFMERQSDMSPEEAKATGKVIGFGATRTPKDLWRIKYLFGIDNPADPAPYFVGRVMIIDCATKNDWVNVLSKYSYSYKGWKNLNWITDLSKNSFIQIPSGLSNNKYNTGEGRPGVVVIDESILDNMIY</sequence>
<name>A0A2M8GMG0_9BACT</name>
<protein>
    <submittedName>
        <fullName evidence="1">Uncharacterized protein</fullName>
    </submittedName>
</protein>
<comment type="caution">
    <text evidence="1">The sequence shown here is derived from an EMBL/GenBank/DDBJ whole genome shotgun (WGS) entry which is preliminary data.</text>
</comment>
<accession>A0A2M8GMG0</accession>
<reference evidence="2" key="1">
    <citation type="submission" date="2017-09" db="EMBL/GenBank/DDBJ databases">
        <title>Depth-based differentiation of microbial function through sediment-hosted aquifers and enrichment of novel symbionts in the deep terrestrial subsurface.</title>
        <authorList>
            <person name="Probst A.J."/>
            <person name="Ladd B."/>
            <person name="Jarett J.K."/>
            <person name="Geller-Mcgrath D.E."/>
            <person name="Sieber C.M.K."/>
            <person name="Emerson J.B."/>
            <person name="Anantharaman K."/>
            <person name="Thomas B.C."/>
            <person name="Malmstrom R."/>
            <person name="Stieglmeier M."/>
            <person name="Klingl A."/>
            <person name="Woyke T."/>
            <person name="Ryan C.M."/>
            <person name="Banfield J.F."/>
        </authorList>
    </citation>
    <scope>NUCLEOTIDE SEQUENCE [LARGE SCALE GENOMIC DNA]</scope>
</reference>
<proteinExistence type="predicted"/>
<dbReference type="AlphaFoldDB" id="A0A2M8GMG0"/>
<gene>
    <name evidence="1" type="ORF">CO007_03150</name>
</gene>
<dbReference type="Proteomes" id="UP000229370">
    <property type="component" value="Unassembled WGS sequence"/>
</dbReference>
<evidence type="ECO:0000313" key="2">
    <source>
        <dbReference type="Proteomes" id="UP000229370"/>
    </source>
</evidence>
<evidence type="ECO:0000313" key="1">
    <source>
        <dbReference type="EMBL" id="PJC81736.1"/>
    </source>
</evidence>